<dbReference type="AlphaFoldDB" id="A0A5B8MU93"/>
<keyword evidence="1" id="KW-0175">Coiled coil</keyword>
<feature type="coiled-coil region" evidence="1">
    <location>
        <begin position="37"/>
        <end position="85"/>
    </location>
</feature>
<sequence length="208" mass="23522">MEKGEGGARGEDVAVAEEDSRGMALSRMSPVSLRDVFLEQQREIRNAEDRVMQLQCTYNEEKVRMQKVTEEYNLLKAETERNNQRLIEVTEETLQLQKEFQGLCREIEDLNCSKLHLSSQMRLLKQEYGQVKYCFATEGEDFEIALKALEGANAEIEDYNRTWGECELVRELKSRADEFTTSLKPPQGGGGEAAGGASIGAWMTSRPA</sequence>
<feature type="compositionally biased region" description="Gly residues" evidence="2">
    <location>
        <begin position="187"/>
        <end position="198"/>
    </location>
</feature>
<accession>A0A5B8MU93</accession>
<feature type="compositionally biased region" description="Basic and acidic residues" evidence="2">
    <location>
        <begin position="1"/>
        <end position="12"/>
    </location>
</feature>
<evidence type="ECO:0000313" key="4">
    <source>
        <dbReference type="Proteomes" id="UP000316726"/>
    </source>
</evidence>
<evidence type="ECO:0000313" key="3">
    <source>
        <dbReference type="EMBL" id="QDZ23886.1"/>
    </source>
</evidence>
<gene>
    <name evidence="3" type="ORF">A3770_11p64040</name>
</gene>
<keyword evidence="4" id="KW-1185">Reference proteome</keyword>
<reference evidence="3 4" key="1">
    <citation type="submission" date="2018-07" db="EMBL/GenBank/DDBJ databases">
        <title>The complete nuclear genome of the prasinophyte Chloropicon primus (CCMP1205).</title>
        <authorList>
            <person name="Pombert J.-F."/>
            <person name="Otis C."/>
            <person name="Turmel M."/>
            <person name="Lemieux C."/>
        </authorList>
    </citation>
    <scope>NUCLEOTIDE SEQUENCE [LARGE SCALE GENOMIC DNA]</scope>
    <source>
        <strain evidence="3 4">CCMP1205</strain>
    </source>
</reference>
<dbReference type="EMBL" id="CP031044">
    <property type="protein sequence ID" value="QDZ23886.1"/>
    <property type="molecule type" value="Genomic_DNA"/>
</dbReference>
<evidence type="ECO:0000256" key="1">
    <source>
        <dbReference type="SAM" id="Coils"/>
    </source>
</evidence>
<proteinExistence type="predicted"/>
<feature type="region of interest" description="Disordered" evidence="2">
    <location>
        <begin position="180"/>
        <end position="208"/>
    </location>
</feature>
<organism evidence="3 4">
    <name type="scientific">Chloropicon primus</name>
    <dbReference type="NCBI Taxonomy" id="1764295"/>
    <lineage>
        <taxon>Eukaryota</taxon>
        <taxon>Viridiplantae</taxon>
        <taxon>Chlorophyta</taxon>
        <taxon>Chloropicophyceae</taxon>
        <taxon>Chloropicales</taxon>
        <taxon>Chloropicaceae</taxon>
        <taxon>Chloropicon</taxon>
    </lineage>
</organism>
<dbReference type="Proteomes" id="UP000316726">
    <property type="component" value="Chromosome 11"/>
</dbReference>
<feature type="region of interest" description="Disordered" evidence="2">
    <location>
        <begin position="1"/>
        <end position="21"/>
    </location>
</feature>
<evidence type="ECO:0000256" key="2">
    <source>
        <dbReference type="SAM" id="MobiDB-lite"/>
    </source>
</evidence>
<protein>
    <submittedName>
        <fullName evidence="3">Uncharacterized protein</fullName>
    </submittedName>
</protein>
<name>A0A5B8MU93_9CHLO</name>